<name>A4ACN2_9GAMM</name>
<dbReference type="Proteomes" id="UP000019205">
    <property type="component" value="Chromosome"/>
</dbReference>
<keyword evidence="2" id="KW-0813">Transport</keyword>
<dbReference type="GO" id="GO:0005886">
    <property type="term" value="C:plasma membrane"/>
    <property type="evidence" value="ECO:0007669"/>
    <property type="project" value="TreeGrafter"/>
</dbReference>
<dbReference type="EMBL" id="AAOA02000005">
    <property type="protein sequence ID" value="EAQ96246.1"/>
    <property type="molecule type" value="Genomic_DNA"/>
</dbReference>
<feature type="transmembrane region" description="Helical" evidence="7">
    <location>
        <begin position="126"/>
        <end position="145"/>
    </location>
</feature>
<feature type="transmembrane region" description="Helical" evidence="7">
    <location>
        <begin position="236"/>
        <end position="263"/>
    </location>
</feature>
<reference evidence="8 9" key="1">
    <citation type="journal article" date="2007" name="Proc. Natl. Acad. Sci. U.S.A.">
        <title>Characterization of a marine gammaproteobacterium capable of aerobic anoxygenic photosynthesis.</title>
        <authorList>
            <person name="Fuchs B.M."/>
            <person name="Spring S."/>
            <person name="Teeling H."/>
            <person name="Quast C."/>
            <person name="Wulf J."/>
            <person name="Schattenhofer M."/>
            <person name="Yan S."/>
            <person name="Ferriera S."/>
            <person name="Johnson J."/>
            <person name="Glockner F.O."/>
            <person name="Amann R."/>
        </authorList>
    </citation>
    <scope>NUCLEOTIDE SEQUENCE [LARGE SCALE GENOMIC DNA]</scope>
    <source>
        <strain evidence="8">KT71</strain>
    </source>
</reference>
<dbReference type="eggNOG" id="COG1914">
    <property type="taxonomic scope" value="Bacteria"/>
</dbReference>
<proteinExistence type="predicted"/>
<feature type="transmembrane region" description="Helical" evidence="7">
    <location>
        <begin position="283"/>
        <end position="309"/>
    </location>
</feature>
<dbReference type="GO" id="GO:0005384">
    <property type="term" value="F:manganese ion transmembrane transporter activity"/>
    <property type="evidence" value="ECO:0007669"/>
    <property type="project" value="TreeGrafter"/>
</dbReference>
<dbReference type="InterPro" id="IPR001046">
    <property type="entry name" value="NRAMP_fam"/>
</dbReference>
<dbReference type="STRING" id="314285.KT71_19313"/>
<dbReference type="PRINTS" id="PR00447">
    <property type="entry name" value="NATRESASSCMP"/>
</dbReference>
<evidence type="ECO:0000256" key="6">
    <source>
        <dbReference type="ARBA" id="ARBA00023136"/>
    </source>
</evidence>
<feature type="transmembrane region" description="Helical" evidence="7">
    <location>
        <begin position="12"/>
        <end position="34"/>
    </location>
</feature>
<dbReference type="PANTHER" id="PTHR11706:SF33">
    <property type="entry name" value="NATURAL RESISTANCE-ASSOCIATED MACROPHAGE PROTEIN 2"/>
    <property type="match status" value="1"/>
</dbReference>
<protein>
    <submittedName>
        <fullName evidence="8">Mn2+ and Fe2+ transporter of the NRAMP family</fullName>
    </submittedName>
</protein>
<keyword evidence="9" id="KW-1185">Reference proteome</keyword>
<gene>
    <name evidence="8" type="ORF">KT71_19313</name>
</gene>
<evidence type="ECO:0000256" key="3">
    <source>
        <dbReference type="ARBA" id="ARBA00022692"/>
    </source>
</evidence>
<reference evidence="8 9" key="2">
    <citation type="journal article" date="2009" name="PLoS ONE">
        <title>The photosynthetic apparatus and its regulation in the aerobic gammaproteobacterium Congregibacter litoralis gen. nov., sp. nov.</title>
        <authorList>
            <person name="Spring S."/>
            <person name="Lunsdorf H."/>
            <person name="Fuchs B.M."/>
            <person name="Tindall B.J."/>
        </authorList>
    </citation>
    <scope>NUCLEOTIDE SEQUENCE [LARGE SCALE GENOMIC DNA]</scope>
    <source>
        <strain evidence="8">KT71</strain>
    </source>
</reference>
<dbReference type="Pfam" id="PF01566">
    <property type="entry name" value="Nramp"/>
    <property type="match status" value="1"/>
</dbReference>
<evidence type="ECO:0000313" key="8">
    <source>
        <dbReference type="EMBL" id="EAQ96246.1"/>
    </source>
</evidence>
<dbReference type="NCBIfam" id="NF037982">
    <property type="entry name" value="Nramp_1"/>
    <property type="match status" value="1"/>
</dbReference>
<comment type="subcellular location">
    <subcellularLocation>
        <location evidence="1">Membrane</location>
        <topology evidence="1">Multi-pass membrane protein</topology>
    </subcellularLocation>
</comment>
<evidence type="ECO:0000256" key="1">
    <source>
        <dbReference type="ARBA" id="ARBA00004141"/>
    </source>
</evidence>
<keyword evidence="3 7" id="KW-0812">Transmembrane</keyword>
<dbReference type="HOGENOM" id="CLU_020088_6_3_6"/>
<feature type="transmembrane region" description="Helical" evidence="7">
    <location>
        <begin position="321"/>
        <end position="339"/>
    </location>
</feature>
<feature type="transmembrane region" description="Helical" evidence="7">
    <location>
        <begin position="40"/>
        <end position="59"/>
    </location>
</feature>
<evidence type="ECO:0000256" key="5">
    <source>
        <dbReference type="ARBA" id="ARBA00022989"/>
    </source>
</evidence>
<dbReference type="GO" id="GO:0015293">
    <property type="term" value="F:symporter activity"/>
    <property type="evidence" value="ECO:0007669"/>
    <property type="project" value="UniProtKB-KW"/>
</dbReference>
<organism evidence="8 9">
    <name type="scientific">Congregibacter litoralis KT71</name>
    <dbReference type="NCBI Taxonomy" id="314285"/>
    <lineage>
        <taxon>Bacteria</taxon>
        <taxon>Pseudomonadati</taxon>
        <taxon>Pseudomonadota</taxon>
        <taxon>Gammaproteobacteria</taxon>
        <taxon>Cellvibrionales</taxon>
        <taxon>Halieaceae</taxon>
        <taxon>Congregibacter</taxon>
    </lineage>
</organism>
<keyword evidence="4" id="KW-0769">Symport</keyword>
<accession>A4ACN2</accession>
<dbReference type="RefSeq" id="WP_008296302.1">
    <property type="nucleotide sequence ID" value="NZ_CM002299.1"/>
</dbReference>
<feature type="transmembrane region" description="Helical" evidence="7">
    <location>
        <begin position="345"/>
        <end position="370"/>
    </location>
</feature>
<dbReference type="GO" id="GO:0015086">
    <property type="term" value="F:cadmium ion transmembrane transporter activity"/>
    <property type="evidence" value="ECO:0007669"/>
    <property type="project" value="TreeGrafter"/>
</dbReference>
<comment type="caution">
    <text evidence="8">The sequence shown here is derived from an EMBL/GenBank/DDBJ whole genome shotgun (WGS) entry which is preliminary data.</text>
</comment>
<keyword evidence="5 7" id="KW-1133">Transmembrane helix</keyword>
<feature type="transmembrane region" description="Helical" evidence="7">
    <location>
        <begin position="86"/>
        <end position="106"/>
    </location>
</feature>
<evidence type="ECO:0000256" key="2">
    <source>
        <dbReference type="ARBA" id="ARBA00022448"/>
    </source>
</evidence>
<evidence type="ECO:0000313" key="9">
    <source>
        <dbReference type="Proteomes" id="UP000019205"/>
    </source>
</evidence>
<feature type="transmembrane region" description="Helical" evidence="7">
    <location>
        <begin position="152"/>
        <end position="171"/>
    </location>
</feature>
<sequence>MNDELKTPQRRKWGFGPGLLVAAAFVGPGTIATASAAGAGYGYALLWALLFSVLATMALQEMSVRQAIITGKGLATTLREALAGHWLGRGAILLVVAAIGLGNAAYESGNIAGAAIALESVSTIGTPVWALGIGGASAALLFLPAYQQLERVLIALVLLMSIIFVASAVLLRPDWSALFQGFTPRLPEGSLTTVIALIGTTVVPYNLFLQANAAREHWADEPDRDLALSSARLDTVLSVSLGGLVTLAIVSAAAMTFFAQGLAFEPDKITTQLEPVLGSAGRYVFAAGLCAAGLTSAITAPLAAAYAVCGALGLTDTLRGGAFRVIALAVVFTGTVFAATGARPLSLIVFAQAANGLLLPIIAVILVWLMNNRRLLGDATNGWRSNLLGVIVIGVTLGLGANKLAGLIG</sequence>
<feature type="transmembrane region" description="Helical" evidence="7">
    <location>
        <begin position="382"/>
        <end position="401"/>
    </location>
</feature>
<dbReference type="PANTHER" id="PTHR11706">
    <property type="entry name" value="SOLUTE CARRIER PROTEIN FAMILY 11 MEMBER"/>
    <property type="match status" value="1"/>
</dbReference>
<feature type="transmembrane region" description="Helical" evidence="7">
    <location>
        <begin position="191"/>
        <end position="209"/>
    </location>
</feature>
<evidence type="ECO:0000256" key="7">
    <source>
        <dbReference type="SAM" id="Phobius"/>
    </source>
</evidence>
<dbReference type="GO" id="GO:0034755">
    <property type="term" value="P:iron ion transmembrane transport"/>
    <property type="evidence" value="ECO:0007669"/>
    <property type="project" value="TreeGrafter"/>
</dbReference>
<evidence type="ECO:0000256" key="4">
    <source>
        <dbReference type="ARBA" id="ARBA00022847"/>
    </source>
</evidence>
<dbReference type="AlphaFoldDB" id="A4ACN2"/>
<keyword evidence="6 7" id="KW-0472">Membrane</keyword>